<dbReference type="EMBL" id="BSYO01000024">
    <property type="protein sequence ID" value="GMH22202.1"/>
    <property type="molecule type" value="Genomic_DNA"/>
</dbReference>
<evidence type="ECO:0000313" key="2">
    <source>
        <dbReference type="Proteomes" id="UP001279734"/>
    </source>
</evidence>
<reference evidence="1" key="1">
    <citation type="submission" date="2023-05" db="EMBL/GenBank/DDBJ databases">
        <title>Nepenthes gracilis genome sequencing.</title>
        <authorList>
            <person name="Fukushima K."/>
        </authorList>
    </citation>
    <scope>NUCLEOTIDE SEQUENCE</scope>
    <source>
        <strain evidence="1">SING2019-196</strain>
    </source>
</reference>
<sequence>MGSSLHYHLIDHYLGGVGSNIFSKFFPTSRKVKMRSGIAMFNQFEIESLYEAWERYNDLLKRVPHHGLSKWLQVQILYNSFSNNTRTITDATAIRALMSKTYEEAYEVLEEMFLNNYQ</sequence>
<accession>A0AAD3T574</accession>
<dbReference type="PANTHER" id="PTHR33223:SF11">
    <property type="entry name" value="ELEMENT PROTEIN, PUTATIVE-RELATED"/>
    <property type="match status" value="1"/>
</dbReference>
<proteinExistence type="predicted"/>
<comment type="caution">
    <text evidence="1">The sequence shown here is derived from an EMBL/GenBank/DDBJ whole genome shotgun (WGS) entry which is preliminary data.</text>
</comment>
<dbReference type="PANTHER" id="PTHR33223">
    <property type="entry name" value="CCHC-TYPE DOMAIN-CONTAINING PROTEIN"/>
    <property type="match status" value="1"/>
</dbReference>
<dbReference type="AlphaFoldDB" id="A0AAD3T574"/>
<gene>
    <name evidence="1" type="ORF">Nepgr_024045</name>
</gene>
<protein>
    <recommendedName>
        <fullName evidence="3">Retrotransposon gag domain-containing protein</fullName>
    </recommendedName>
</protein>
<dbReference type="Proteomes" id="UP001279734">
    <property type="component" value="Unassembled WGS sequence"/>
</dbReference>
<evidence type="ECO:0008006" key="3">
    <source>
        <dbReference type="Google" id="ProtNLM"/>
    </source>
</evidence>
<evidence type="ECO:0000313" key="1">
    <source>
        <dbReference type="EMBL" id="GMH22202.1"/>
    </source>
</evidence>
<keyword evidence="2" id="KW-1185">Reference proteome</keyword>
<organism evidence="1 2">
    <name type="scientific">Nepenthes gracilis</name>
    <name type="common">Slender pitcher plant</name>
    <dbReference type="NCBI Taxonomy" id="150966"/>
    <lineage>
        <taxon>Eukaryota</taxon>
        <taxon>Viridiplantae</taxon>
        <taxon>Streptophyta</taxon>
        <taxon>Embryophyta</taxon>
        <taxon>Tracheophyta</taxon>
        <taxon>Spermatophyta</taxon>
        <taxon>Magnoliopsida</taxon>
        <taxon>eudicotyledons</taxon>
        <taxon>Gunneridae</taxon>
        <taxon>Pentapetalae</taxon>
        <taxon>Caryophyllales</taxon>
        <taxon>Nepenthaceae</taxon>
        <taxon>Nepenthes</taxon>
    </lineage>
</organism>
<name>A0AAD3T574_NEPGR</name>